<dbReference type="OrthoDB" id="7698113at2759"/>
<evidence type="ECO:0000313" key="2">
    <source>
        <dbReference type="Proteomes" id="UP000786811"/>
    </source>
</evidence>
<dbReference type="Proteomes" id="UP000786811">
    <property type="component" value="Unassembled WGS sequence"/>
</dbReference>
<dbReference type="AlphaFoldDB" id="A0A8J2HST9"/>
<proteinExistence type="predicted"/>
<dbReference type="PANTHER" id="PTHR34239:SF2">
    <property type="entry name" value="TRANSPOSABLE ELEMENT P TRANSPOSASE_THAP9 CONSERVED DOMAIN-CONTAINING PROTEIN"/>
    <property type="match status" value="1"/>
</dbReference>
<evidence type="ECO:0000313" key="1">
    <source>
        <dbReference type="EMBL" id="CAG5109261.1"/>
    </source>
</evidence>
<feature type="non-terminal residue" evidence="1">
    <location>
        <position position="1"/>
    </location>
</feature>
<sequence length="249" mass="27842">MKDILGEDPSEKKGLRLELHPKIKNRLKFWAEKGLSSEDRDKLLTKYKRSEGFEAPKINLPIESNLSVSAKKRDTFRVLTQNSIGSALMAIVSVASTLITETEALDLDDAFEKLFEAKKILADAFHQQSLSRKATITPSFDKMTKEILEKANADEFLFGKDLVENIKSVKAADKVVSVAKTPAQASNNQGKYLNSSRPKPELCVATTLNFYVKKTKTARGKLGNLFISTVKPLSRSTVTMVNRLMRMMK</sequence>
<gene>
    <name evidence="1" type="ORF">HICCMSTLAB_LOCUS13897</name>
</gene>
<dbReference type="EMBL" id="CAJNRD030001124">
    <property type="protein sequence ID" value="CAG5109261.1"/>
    <property type="molecule type" value="Genomic_DNA"/>
</dbReference>
<reference evidence="1" key="1">
    <citation type="submission" date="2021-04" db="EMBL/GenBank/DDBJ databases">
        <authorList>
            <person name="Chebbi M.A.C M."/>
        </authorList>
    </citation>
    <scope>NUCLEOTIDE SEQUENCE</scope>
</reference>
<comment type="caution">
    <text evidence="1">The sequence shown here is derived from an EMBL/GenBank/DDBJ whole genome shotgun (WGS) entry which is preliminary data.</text>
</comment>
<name>A0A8J2HST9_COTCN</name>
<organism evidence="1 2">
    <name type="scientific">Cotesia congregata</name>
    <name type="common">Parasitoid wasp</name>
    <name type="synonym">Apanteles congregatus</name>
    <dbReference type="NCBI Taxonomy" id="51543"/>
    <lineage>
        <taxon>Eukaryota</taxon>
        <taxon>Metazoa</taxon>
        <taxon>Ecdysozoa</taxon>
        <taxon>Arthropoda</taxon>
        <taxon>Hexapoda</taxon>
        <taxon>Insecta</taxon>
        <taxon>Pterygota</taxon>
        <taxon>Neoptera</taxon>
        <taxon>Endopterygota</taxon>
        <taxon>Hymenoptera</taxon>
        <taxon>Apocrita</taxon>
        <taxon>Ichneumonoidea</taxon>
        <taxon>Braconidae</taxon>
        <taxon>Microgastrinae</taxon>
        <taxon>Cotesia</taxon>
    </lineage>
</organism>
<keyword evidence="2" id="KW-1185">Reference proteome</keyword>
<protein>
    <submittedName>
        <fullName evidence="1">Uncharacterized protein</fullName>
    </submittedName>
</protein>
<dbReference type="PANTHER" id="PTHR34239">
    <property type="entry name" value="APPLE DOMAIN-CONTAINING PROTEIN"/>
    <property type="match status" value="1"/>
</dbReference>
<accession>A0A8J2HST9</accession>